<dbReference type="Gene3D" id="3.40.50.1370">
    <property type="entry name" value="Aspartate/ornithine carbamoyltransferase"/>
    <property type="match status" value="2"/>
</dbReference>
<evidence type="ECO:0000313" key="11">
    <source>
        <dbReference type="Proteomes" id="UP000295399"/>
    </source>
</evidence>
<keyword evidence="11" id="KW-1185">Reference proteome</keyword>
<evidence type="ECO:0000256" key="3">
    <source>
        <dbReference type="ARBA" id="ARBA00013007"/>
    </source>
</evidence>
<dbReference type="PRINTS" id="PR00102">
    <property type="entry name" value="OTCASE"/>
</dbReference>
<gene>
    <name evidence="10" type="ORF">EV659_10388</name>
</gene>
<evidence type="ECO:0000256" key="6">
    <source>
        <dbReference type="NCBIfam" id="TIGR00658"/>
    </source>
</evidence>
<dbReference type="AlphaFoldDB" id="A0A4R2PPT0"/>
<dbReference type="InterPro" id="IPR006131">
    <property type="entry name" value="Asp_carbamoyltransf_Asp/Orn-bd"/>
</dbReference>
<dbReference type="NCBIfam" id="NF001986">
    <property type="entry name" value="PRK00779.1"/>
    <property type="match status" value="1"/>
</dbReference>
<reference evidence="10 11" key="1">
    <citation type="submission" date="2019-03" db="EMBL/GenBank/DDBJ databases">
        <title>Genomic Encyclopedia of Type Strains, Phase IV (KMG-IV): sequencing the most valuable type-strain genomes for metagenomic binning, comparative biology and taxonomic classification.</title>
        <authorList>
            <person name="Goeker M."/>
        </authorList>
    </citation>
    <scope>NUCLEOTIDE SEQUENCE [LARGE SCALE GENOMIC DNA]</scope>
    <source>
        <strain evidence="10 11">DSM 2132</strain>
    </source>
</reference>
<dbReference type="PANTHER" id="PTHR45753:SF3">
    <property type="entry name" value="ORNITHINE TRANSCARBAMYLASE, MITOCHONDRIAL"/>
    <property type="match status" value="1"/>
</dbReference>
<dbReference type="Pfam" id="PF02729">
    <property type="entry name" value="OTCace_N"/>
    <property type="match status" value="1"/>
</dbReference>
<organism evidence="10 11">
    <name type="scientific">Rhodothalassium salexigens DSM 2132</name>
    <dbReference type="NCBI Taxonomy" id="1188247"/>
    <lineage>
        <taxon>Bacteria</taxon>
        <taxon>Pseudomonadati</taxon>
        <taxon>Pseudomonadota</taxon>
        <taxon>Alphaproteobacteria</taxon>
        <taxon>Rhodothalassiales</taxon>
        <taxon>Rhodothalassiaceae</taxon>
        <taxon>Rhodothalassium</taxon>
    </lineage>
</organism>
<evidence type="ECO:0000256" key="4">
    <source>
        <dbReference type="ARBA" id="ARBA00022679"/>
    </source>
</evidence>
<evidence type="ECO:0000256" key="1">
    <source>
        <dbReference type="ARBA" id="ARBA00003822"/>
    </source>
</evidence>
<dbReference type="InterPro" id="IPR036901">
    <property type="entry name" value="Asp/Orn_carbamoylTrfase_sf"/>
</dbReference>
<comment type="caution">
    <text evidence="10">The sequence shown here is derived from an EMBL/GenBank/DDBJ whole genome shotgun (WGS) entry which is preliminary data.</text>
</comment>
<evidence type="ECO:0000259" key="9">
    <source>
        <dbReference type="Pfam" id="PF02729"/>
    </source>
</evidence>
<dbReference type="Proteomes" id="UP000295399">
    <property type="component" value="Unassembled WGS sequence"/>
</dbReference>
<dbReference type="OrthoDB" id="9802587at2"/>
<dbReference type="EC" id="2.1.3.3" evidence="3 6"/>
<dbReference type="InterPro" id="IPR002292">
    <property type="entry name" value="Orn/put_carbamltrans"/>
</dbReference>
<evidence type="ECO:0000256" key="5">
    <source>
        <dbReference type="ARBA" id="ARBA00048772"/>
    </source>
</evidence>
<dbReference type="InterPro" id="IPR006132">
    <property type="entry name" value="Asp/Orn_carbamoyltranf_P-bd"/>
</dbReference>
<dbReference type="GO" id="GO:0019240">
    <property type="term" value="P:citrulline biosynthetic process"/>
    <property type="evidence" value="ECO:0007669"/>
    <property type="project" value="TreeGrafter"/>
</dbReference>
<dbReference type="FunFam" id="3.40.50.1370:FF:000008">
    <property type="entry name" value="Ornithine carbamoyltransferase"/>
    <property type="match status" value="1"/>
</dbReference>
<protein>
    <recommendedName>
        <fullName evidence="3 6">Ornithine carbamoyltransferase</fullName>
        <ecNumber evidence="3 6">2.1.3.3</ecNumber>
    </recommendedName>
</protein>
<evidence type="ECO:0000256" key="7">
    <source>
        <dbReference type="RuleBase" id="RU003634"/>
    </source>
</evidence>
<comment type="catalytic activity">
    <reaction evidence="5">
        <text>carbamoyl phosphate + L-ornithine = L-citrulline + phosphate + H(+)</text>
        <dbReference type="Rhea" id="RHEA:19513"/>
        <dbReference type="ChEBI" id="CHEBI:15378"/>
        <dbReference type="ChEBI" id="CHEBI:43474"/>
        <dbReference type="ChEBI" id="CHEBI:46911"/>
        <dbReference type="ChEBI" id="CHEBI:57743"/>
        <dbReference type="ChEBI" id="CHEBI:58228"/>
        <dbReference type="EC" id="2.1.3.3"/>
    </reaction>
</comment>
<evidence type="ECO:0000256" key="2">
    <source>
        <dbReference type="ARBA" id="ARBA00007805"/>
    </source>
</evidence>
<dbReference type="GO" id="GO:0016597">
    <property type="term" value="F:amino acid binding"/>
    <property type="evidence" value="ECO:0007669"/>
    <property type="project" value="InterPro"/>
</dbReference>
<proteinExistence type="inferred from homology"/>
<name>A0A4R2PPT0_RHOSA</name>
<evidence type="ECO:0000259" key="8">
    <source>
        <dbReference type="Pfam" id="PF00185"/>
    </source>
</evidence>
<dbReference type="GO" id="GO:0004585">
    <property type="term" value="F:ornithine carbamoyltransferase activity"/>
    <property type="evidence" value="ECO:0007669"/>
    <property type="project" value="UniProtKB-UniRule"/>
</dbReference>
<dbReference type="PROSITE" id="PS00097">
    <property type="entry name" value="CARBAMOYLTRANSFERASE"/>
    <property type="match status" value="1"/>
</dbReference>
<feature type="domain" description="Aspartate/ornithine carbamoyltransferase carbamoyl-P binding" evidence="9">
    <location>
        <begin position="14"/>
        <end position="159"/>
    </location>
</feature>
<dbReference type="NCBIfam" id="TIGR00658">
    <property type="entry name" value="orni_carb_tr"/>
    <property type="match status" value="1"/>
</dbReference>
<comment type="function">
    <text evidence="1">Reversibly catalyzes the transfer of the carbamoyl group from carbamoyl phosphate (CP) to the N(epsilon) atom of ornithine (ORN) to produce L-citrulline.</text>
</comment>
<dbReference type="RefSeq" id="WP_132707764.1">
    <property type="nucleotide sequence ID" value="NZ_JACIGF010000003.1"/>
</dbReference>
<dbReference type="PRINTS" id="PR00100">
    <property type="entry name" value="AOTCASE"/>
</dbReference>
<sequence>MDGAEPAVAAGTPRHFLDLAGLDAATVARLIEAADTRARARAGRFKAAPDDDAPLAGAAVACLFAKPSTRTRVSFDLAVRQLGGAPLTLDRAGMQTGRGEPLDDTARVLSRYVDAITFRAHTHGDLETLAGASDVPVVNALTDYSHPCQAIADMLTLKQRLGSLAGARIAWLGDGNNVAVSLVHAAVRLGASVRLAGPDGRMPDALFAWAAAQGGDVARVATAEAAVDGAQAVYTDTWKSMGDEAVDLDAFAPYRVSEALMARAPEAVFLHCLPAYRGQEVDAAVLEGPQSAVWDQAENRLHAQKAILLHCFDRL</sequence>
<accession>A0A4R2PPT0</accession>
<dbReference type="InterPro" id="IPR006130">
    <property type="entry name" value="Asp/Orn_carbamoylTrfase"/>
</dbReference>
<dbReference type="SUPFAM" id="SSF53671">
    <property type="entry name" value="Aspartate/ornithine carbamoyltransferase"/>
    <property type="match status" value="1"/>
</dbReference>
<evidence type="ECO:0000313" key="10">
    <source>
        <dbReference type="EMBL" id="TCP36201.1"/>
    </source>
</evidence>
<dbReference type="EMBL" id="SLXO01000003">
    <property type="protein sequence ID" value="TCP36201.1"/>
    <property type="molecule type" value="Genomic_DNA"/>
</dbReference>
<comment type="similarity">
    <text evidence="2">Belongs to the aspartate/ornithine carbamoyltransferase superfamily. OTCase family.</text>
</comment>
<dbReference type="InParanoid" id="A0A4R2PPT0"/>
<dbReference type="Pfam" id="PF00185">
    <property type="entry name" value="OTCace"/>
    <property type="match status" value="1"/>
</dbReference>
<dbReference type="GO" id="GO:0042450">
    <property type="term" value="P:L-arginine biosynthetic process via ornithine"/>
    <property type="evidence" value="ECO:0007669"/>
    <property type="project" value="UniProtKB-UniRule"/>
</dbReference>
<feature type="domain" description="Aspartate/ornithine carbamoyltransferase Asp/Orn-binding" evidence="8">
    <location>
        <begin position="166"/>
        <end position="310"/>
    </location>
</feature>
<dbReference type="FunCoup" id="A0A4R2PPT0">
    <property type="interactions" value="455"/>
</dbReference>
<keyword evidence="4 7" id="KW-0808">Transferase</keyword>
<dbReference type="PANTHER" id="PTHR45753">
    <property type="entry name" value="ORNITHINE CARBAMOYLTRANSFERASE, MITOCHONDRIAL"/>
    <property type="match status" value="1"/>
</dbReference>